<evidence type="ECO:0000259" key="1">
    <source>
        <dbReference type="Pfam" id="PF01266"/>
    </source>
</evidence>
<proteinExistence type="predicted"/>
<dbReference type="InterPro" id="IPR006076">
    <property type="entry name" value="FAD-dep_OxRdtase"/>
</dbReference>
<accession>A0A485M6P1</accession>
<dbReference type="PRINTS" id="PR00420">
    <property type="entry name" value="RNGMNOXGNASE"/>
</dbReference>
<sequence length="316" mass="35257">MLESDVIVIGGGPAGASCAWKLRQYGREVAIIDKENFPRAKPCAGWITPATCRSLDIRPGAYPFGILAIRRITVHIHGRCFTLPTKQYSIRRSEFDSWLLERAGVPVHTHRVRTIREEGRTFVIDDAFRCRFLVGAGGTACPVYATFFRNRRPRPRESLIVTMEEEFACPDADPVSRLWFFEEGLPGYAWYVPKSGGFVNVGLGGKHCKLAGSGKGIREHWDSFEKKLRQLSLVRDHEFSPRRHVYFIRKDTGPMQLGNIYITGDAAGLATIDMGEGIGPAVRSGILAAEAIISGKRYSPSRLGSLSLWNFLFPIV</sequence>
<protein>
    <submittedName>
        <fullName evidence="2">Putative oxidoreductase</fullName>
    </submittedName>
</protein>
<name>A0A485M6P1_9ZZZZ</name>
<dbReference type="PANTHER" id="PTHR42685">
    <property type="entry name" value="GERANYLGERANYL DIPHOSPHATE REDUCTASE"/>
    <property type="match status" value="1"/>
</dbReference>
<evidence type="ECO:0000313" key="2">
    <source>
        <dbReference type="EMBL" id="VFU19025.1"/>
    </source>
</evidence>
<organism evidence="2">
    <name type="scientific">anaerobic digester metagenome</name>
    <dbReference type="NCBI Taxonomy" id="1263854"/>
    <lineage>
        <taxon>unclassified sequences</taxon>
        <taxon>metagenomes</taxon>
        <taxon>ecological metagenomes</taxon>
    </lineage>
</organism>
<feature type="domain" description="FAD dependent oxidoreductase" evidence="1">
    <location>
        <begin position="5"/>
        <end position="51"/>
    </location>
</feature>
<gene>
    <name evidence="2" type="ORF">SCFA_950011</name>
</gene>
<dbReference type="EMBL" id="CAADRM010000164">
    <property type="protein sequence ID" value="VFU19025.1"/>
    <property type="molecule type" value="Genomic_DNA"/>
</dbReference>
<dbReference type="InterPro" id="IPR036188">
    <property type="entry name" value="FAD/NAD-bd_sf"/>
</dbReference>
<dbReference type="SUPFAM" id="SSF51905">
    <property type="entry name" value="FAD/NAD(P)-binding domain"/>
    <property type="match status" value="1"/>
</dbReference>
<dbReference type="Pfam" id="PF01266">
    <property type="entry name" value="DAO"/>
    <property type="match status" value="1"/>
</dbReference>
<dbReference type="PANTHER" id="PTHR42685:SF22">
    <property type="entry name" value="CONDITIONED MEDIUM FACTOR RECEPTOR 1"/>
    <property type="match status" value="1"/>
</dbReference>
<reference evidence="2" key="1">
    <citation type="submission" date="2019-03" db="EMBL/GenBank/DDBJ databases">
        <authorList>
            <person name="Hao L."/>
        </authorList>
    </citation>
    <scope>NUCLEOTIDE SEQUENCE</scope>
</reference>
<dbReference type="InterPro" id="IPR050407">
    <property type="entry name" value="Geranylgeranyl_reductase"/>
</dbReference>
<dbReference type="Gene3D" id="3.50.50.60">
    <property type="entry name" value="FAD/NAD(P)-binding domain"/>
    <property type="match status" value="1"/>
</dbReference>
<dbReference type="AlphaFoldDB" id="A0A485M6P1"/>